<organism evidence="1 2">
    <name type="scientific">Holothuria leucospilota</name>
    <name type="common">Black long sea cucumber</name>
    <name type="synonym">Mertensiothuria leucospilota</name>
    <dbReference type="NCBI Taxonomy" id="206669"/>
    <lineage>
        <taxon>Eukaryota</taxon>
        <taxon>Metazoa</taxon>
        <taxon>Echinodermata</taxon>
        <taxon>Eleutherozoa</taxon>
        <taxon>Echinozoa</taxon>
        <taxon>Holothuroidea</taxon>
        <taxon>Aspidochirotacea</taxon>
        <taxon>Aspidochirotida</taxon>
        <taxon>Holothuriidae</taxon>
        <taxon>Holothuria</taxon>
    </lineage>
</organism>
<protein>
    <submittedName>
        <fullName evidence="1">Uncharacterized protein</fullName>
    </submittedName>
</protein>
<sequence length="110" mass="12438">MFKPSCKSDVANWDKYVSQFELIYGRKVRGLFDILKEGWTQVETDDCTVIPYVLEMRSGGKATKEMENNVSLAQQKQKSSYDKTARTRSLQAGDKVLVLLPASSNKLQAE</sequence>
<comment type="caution">
    <text evidence="1">The sequence shown here is derived from an EMBL/GenBank/DDBJ whole genome shotgun (WGS) entry which is preliminary data.</text>
</comment>
<reference evidence="1" key="1">
    <citation type="submission" date="2021-10" db="EMBL/GenBank/DDBJ databases">
        <title>Tropical sea cucumber genome reveals ecological adaptation and Cuvierian tubules defense mechanism.</title>
        <authorList>
            <person name="Chen T."/>
        </authorList>
    </citation>
    <scope>NUCLEOTIDE SEQUENCE</scope>
    <source>
        <strain evidence="1">Nanhai2018</strain>
        <tissue evidence="1">Muscle</tissue>
    </source>
</reference>
<dbReference type="Proteomes" id="UP001152320">
    <property type="component" value="Unassembled WGS sequence"/>
</dbReference>
<evidence type="ECO:0000313" key="1">
    <source>
        <dbReference type="EMBL" id="KAJ8017957.1"/>
    </source>
</evidence>
<dbReference type="EMBL" id="JAIZAY010000787">
    <property type="protein sequence ID" value="KAJ8017957.1"/>
    <property type="molecule type" value="Genomic_DNA"/>
</dbReference>
<dbReference type="AlphaFoldDB" id="A0A9Q1BAZ0"/>
<proteinExistence type="predicted"/>
<accession>A0A9Q1BAZ0</accession>
<gene>
    <name evidence="1" type="ORF">HOLleu_44317</name>
</gene>
<dbReference type="OrthoDB" id="6434279at2759"/>
<keyword evidence="2" id="KW-1185">Reference proteome</keyword>
<name>A0A9Q1BAZ0_HOLLE</name>
<evidence type="ECO:0000313" key="2">
    <source>
        <dbReference type="Proteomes" id="UP001152320"/>
    </source>
</evidence>